<dbReference type="OrthoDB" id="3692692at2"/>
<keyword evidence="2" id="KW-1185">Reference proteome</keyword>
<dbReference type="RefSeq" id="WP_145910489.1">
    <property type="nucleotide sequence ID" value="NZ_BAAAMZ010000001.1"/>
</dbReference>
<dbReference type="AlphaFoldDB" id="A0A561SF67"/>
<gene>
    <name evidence="1" type="ORF">FHX73_15128</name>
</gene>
<dbReference type="Pfam" id="PF19690">
    <property type="entry name" value="DUF6191"/>
    <property type="match status" value="1"/>
</dbReference>
<reference evidence="1 2" key="1">
    <citation type="submission" date="2019-06" db="EMBL/GenBank/DDBJ databases">
        <title>Sequencing the genomes of 1000 actinobacteria strains.</title>
        <authorList>
            <person name="Klenk H.-P."/>
        </authorList>
    </citation>
    <scope>NUCLEOTIDE SEQUENCE [LARGE SCALE GENOMIC DNA]</scope>
    <source>
        <strain evidence="1 2">DSM 44826</strain>
    </source>
</reference>
<dbReference type="EMBL" id="VIWT01000005">
    <property type="protein sequence ID" value="TWF73516.1"/>
    <property type="molecule type" value="Genomic_DNA"/>
</dbReference>
<name>A0A561SF67_9ACTN</name>
<evidence type="ECO:0000313" key="1">
    <source>
        <dbReference type="EMBL" id="TWF73516.1"/>
    </source>
</evidence>
<comment type="caution">
    <text evidence="1">The sequence shown here is derived from an EMBL/GenBank/DDBJ whole genome shotgun (WGS) entry which is preliminary data.</text>
</comment>
<organism evidence="1 2">
    <name type="scientific">Kitasatospora viridis</name>
    <dbReference type="NCBI Taxonomy" id="281105"/>
    <lineage>
        <taxon>Bacteria</taxon>
        <taxon>Bacillati</taxon>
        <taxon>Actinomycetota</taxon>
        <taxon>Actinomycetes</taxon>
        <taxon>Kitasatosporales</taxon>
        <taxon>Streptomycetaceae</taxon>
        <taxon>Kitasatospora</taxon>
    </lineage>
</organism>
<accession>A0A561SF67</accession>
<dbReference type="Proteomes" id="UP000317940">
    <property type="component" value="Unassembled WGS sequence"/>
</dbReference>
<evidence type="ECO:0000313" key="2">
    <source>
        <dbReference type="Proteomes" id="UP000317940"/>
    </source>
</evidence>
<dbReference type="InterPro" id="IPR045684">
    <property type="entry name" value="DUF6191"/>
</dbReference>
<sequence length="106" mass="11178">MSMLFGTVGGLLIPALVTAFALLAGLARRVLARARPAAERGAAAGATEELHALLYPGKRIQLEQRQVELVLREDEHDGAPARHGIDLAGGRALLRMRRSAASGGTE</sequence>
<proteinExistence type="predicted"/>
<protein>
    <submittedName>
        <fullName evidence="1">Uncharacterized protein</fullName>
    </submittedName>
</protein>